<evidence type="ECO:0000256" key="1">
    <source>
        <dbReference type="SAM" id="SignalP"/>
    </source>
</evidence>
<feature type="chain" id="PRO_5026747179" description="DUF732 domain-containing protein" evidence="1">
    <location>
        <begin position="27"/>
        <end position="118"/>
    </location>
</feature>
<evidence type="ECO:0000313" key="3">
    <source>
        <dbReference type="Proteomes" id="UP000483261"/>
    </source>
</evidence>
<organism evidence="2 3">
    <name type="scientific">Nocardioides turkmenicus</name>
    <dbReference type="NCBI Taxonomy" id="2711220"/>
    <lineage>
        <taxon>Bacteria</taxon>
        <taxon>Bacillati</taxon>
        <taxon>Actinomycetota</taxon>
        <taxon>Actinomycetes</taxon>
        <taxon>Propionibacteriales</taxon>
        <taxon>Nocardioidaceae</taxon>
        <taxon>Nocardioides</taxon>
    </lineage>
</organism>
<evidence type="ECO:0008006" key="4">
    <source>
        <dbReference type="Google" id="ProtNLM"/>
    </source>
</evidence>
<sequence>MLLRRITTVAVATTAAIAMSTGAANAHFCFNKHAVQQGAQGMADSQGFVSFHDLAAEFTGLCDAGIEVLADAAGIESWTAINVRTVMAQGAGGKSQGIGHLDFEAIDAAFPDAVAACS</sequence>
<comment type="caution">
    <text evidence="2">The sequence shown here is derived from an EMBL/GenBank/DDBJ whole genome shotgun (WGS) entry which is preliminary data.</text>
</comment>
<dbReference type="Proteomes" id="UP000483261">
    <property type="component" value="Unassembled WGS sequence"/>
</dbReference>
<dbReference type="RefSeq" id="WP_165112267.1">
    <property type="nucleotide sequence ID" value="NZ_JAALAA010000015.1"/>
</dbReference>
<dbReference type="EMBL" id="JAALAA010000015">
    <property type="protein sequence ID" value="NGN94552.1"/>
    <property type="molecule type" value="Genomic_DNA"/>
</dbReference>
<proteinExistence type="predicted"/>
<protein>
    <recommendedName>
        <fullName evidence="4">DUF732 domain-containing protein</fullName>
    </recommendedName>
</protein>
<keyword evidence="1" id="KW-0732">Signal</keyword>
<evidence type="ECO:0000313" key="2">
    <source>
        <dbReference type="EMBL" id="NGN94552.1"/>
    </source>
</evidence>
<feature type="signal peptide" evidence="1">
    <location>
        <begin position="1"/>
        <end position="26"/>
    </location>
</feature>
<gene>
    <name evidence="2" type="ORF">G5C66_17635</name>
</gene>
<name>A0A6M1R4G0_9ACTN</name>
<accession>A0A6M1R4G0</accession>
<dbReference type="AlphaFoldDB" id="A0A6M1R4G0"/>
<keyword evidence="3" id="KW-1185">Reference proteome</keyword>
<reference evidence="2 3" key="1">
    <citation type="submission" date="2020-02" db="EMBL/GenBank/DDBJ databases">
        <title>Whole-genome analyses of novel actinobacteria.</title>
        <authorList>
            <person name="Sahin N."/>
        </authorList>
    </citation>
    <scope>NUCLEOTIDE SEQUENCE [LARGE SCALE GENOMIC DNA]</scope>
    <source>
        <strain evidence="2 3">KC13</strain>
    </source>
</reference>